<keyword evidence="1" id="KW-0812">Transmembrane</keyword>
<dbReference type="RefSeq" id="WP_208678054.1">
    <property type="nucleotide sequence ID" value="NZ_CP034671.2"/>
</dbReference>
<gene>
    <name evidence="2" type="ORF">EKO22_12795</name>
</gene>
<dbReference type="AlphaFoldDB" id="A0AAT9JX77"/>
<feature type="transmembrane region" description="Helical" evidence="1">
    <location>
        <begin position="358"/>
        <end position="379"/>
    </location>
</feature>
<accession>A0AAT9JX77</accession>
<evidence type="ECO:0000313" key="2">
    <source>
        <dbReference type="EMBL" id="QFZ93069.2"/>
    </source>
</evidence>
<dbReference type="InterPro" id="IPR038050">
    <property type="entry name" value="Neuro_actylchol_rec"/>
</dbReference>
<keyword evidence="1" id="KW-0472">Membrane</keyword>
<dbReference type="Gene3D" id="1.20.58.390">
    <property type="entry name" value="Neurotransmitter-gated ion-channel transmembrane domain"/>
    <property type="match status" value="1"/>
</dbReference>
<keyword evidence="1" id="KW-1133">Transmembrane helix</keyword>
<feature type="transmembrane region" description="Helical" evidence="1">
    <location>
        <begin position="318"/>
        <end position="337"/>
    </location>
</feature>
<dbReference type="EMBL" id="CP034671">
    <property type="protein sequence ID" value="QFZ93069.2"/>
    <property type="molecule type" value="Genomic_DNA"/>
</dbReference>
<proteinExistence type="predicted"/>
<sequence>MTRDMMIIRIRPSRWLVLSLVVISLILMGHMLLQSAPSEAISTGAKTLRQELSIARPNQDGQEILLSKTIPLKVGIQLKNVYNLQLALQTYSADGWYWVAWTEELNEILQQENLRPGKMIDFFNQVEPWNSRIEPETSEPRRLPDGSYYQTFRFSGNFYIAQIGERRSPFSSVQLQTVLETRPESFAFSNHAVVLEPDPNMTTIVGNYSELSGYKLEKGWIEQSTNTYPISAKNTEETFSQLSVNVLYSTEPWSAFMTWILPLLIVMIIVLLAPSLDSLLEEVRLAIPSTALLTLVLMQQSYKSELPAIPYLTFLDKIYAYCYLIALGLFILFLWSSNQLEAVKKEEKDTLRIRLNHIGTIGQISAWISLILVTLIAWFL</sequence>
<protein>
    <recommendedName>
        <fullName evidence="3">Neurotransmitter-gated ion-channel ligand-binding domain-containing protein</fullName>
    </recommendedName>
</protein>
<feature type="transmembrane region" description="Helical" evidence="1">
    <location>
        <begin position="253"/>
        <end position="273"/>
    </location>
</feature>
<organism evidence="2">
    <name type="scientific">Synechococcus elongatus PCC 11802</name>
    <dbReference type="NCBI Taxonomy" id="2283154"/>
    <lineage>
        <taxon>Bacteria</taxon>
        <taxon>Bacillati</taxon>
        <taxon>Cyanobacteriota</taxon>
        <taxon>Cyanophyceae</taxon>
        <taxon>Synechococcales</taxon>
        <taxon>Synechococcaceae</taxon>
        <taxon>Synechococcus</taxon>
    </lineage>
</organism>
<evidence type="ECO:0000256" key="1">
    <source>
        <dbReference type="SAM" id="Phobius"/>
    </source>
</evidence>
<evidence type="ECO:0008006" key="3">
    <source>
        <dbReference type="Google" id="ProtNLM"/>
    </source>
</evidence>
<name>A0AAT9JX77_SYNEL</name>
<reference evidence="2" key="1">
    <citation type="submission" date="2024-01" db="EMBL/GenBank/DDBJ databases">
        <title>Synechococcus elongatus PCC 11802, a close yet different native of Synechococcus elongatus PCC 11801.</title>
        <authorList>
            <person name="Jaiswal D."/>
            <person name="Sengupta A."/>
            <person name="Sengupta S."/>
            <person name="Pakrasi H.B."/>
            <person name="Wangikar P."/>
        </authorList>
    </citation>
    <scope>NUCLEOTIDE SEQUENCE</scope>
    <source>
        <strain evidence="2">PCC 11802</strain>
    </source>
</reference>
<feature type="transmembrane region" description="Helical" evidence="1">
    <location>
        <begin position="285"/>
        <end position="302"/>
    </location>
</feature>